<name>A0ACC3ZLE2_COLTU</name>
<accession>A0ACC3ZLE2</accession>
<sequence length="274" mass="31029">MTSVPATLGVYDHDWYKRNSREDPEDTADIDPTVTPIDTTGQNGGPDTAIDEKTKTAKRGKDLSTAYIASQRHGGLHAPLMNVNLGRPPPKLEHSGDWKFIEFIPEWTDPLWYDSKLEVEASDPHHRIIRPHNLLRHLRPAQLPMDRIHNPTAMALRYGIFPGRTDGRSRMTPTRSTFRRFAVEGVPRDDIHGLYIAQQAKALAVRSGVGDVDDLLKKYSAMDSNARSRISARDEFVLQAMQDMQDDEDWQSTFFFGITTNDVSSAFRVAYESY</sequence>
<organism evidence="1 2">
    <name type="scientific">Colletotrichum truncatum</name>
    <name type="common">Anthracnose fungus</name>
    <name type="synonym">Colletotrichum capsici</name>
    <dbReference type="NCBI Taxonomy" id="5467"/>
    <lineage>
        <taxon>Eukaryota</taxon>
        <taxon>Fungi</taxon>
        <taxon>Dikarya</taxon>
        <taxon>Ascomycota</taxon>
        <taxon>Pezizomycotina</taxon>
        <taxon>Sordariomycetes</taxon>
        <taxon>Hypocreomycetidae</taxon>
        <taxon>Glomerellales</taxon>
        <taxon>Glomerellaceae</taxon>
        <taxon>Colletotrichum</taxon>
        <taxon>Colletotrichum truncatum species complex</taxon>
    </lineage>
</organism>
<evidence type="ECO:0000313" key="2">
    <source>
        <dbReference type="Proteomes" id="UP000805649"/>
    </source>
</evidence>
<dbReference type="Proteomes" id="UP000805649">
    <property type="component" value="Unassembled WGS sequence"/>
</dbReference>
<protein>
    <submittedName>
        <fullName evidence="1">Uncharacterized protein</fullName>
    </submittedName>
</protein>
<reference evidence="1 2" key="1">
    <citation type="journal article" date="2020" name="Phytopathology">
        <title>Genome Sequence Resources of Colletotrichum truncatum, C. plurivorum, C. musicola, and C. sojae: Four Species Pathogenic to Soybean (Glycine max).</title>
        <authorList>
            <person name="Rogerio F."/>
            <person name="Boufleur T.R."/>
            <person name="Ciampi-Guillardi M."/>
            <person name="Sukno S.A."/>
            <person name="Thon M.R."/>
            <person name="Massola Junior N.S."/>
            <person name="Baroncelli R."/>
        </authorList>
    </citation>
    <scope>NUCLEOTIDE SEQUENCE [LARGE SCALE GENOMIC DNA]</scope>
    <source>
        <strain evidence="1 2">CMES1059</strain>
    </source>
</reference>
<proteinExistence type="predicted"/>
<evidence type="ECO:0000313" key="1">
    <source>
        <dbReference type="EMBL" id="KAL0944767.1"/>
    </source>
</evidence>
<dbReference type="EMBL" id="VUJX02000001">
    <property type="protein sequence ID" value="KAL0944767.1"/>
    <property type="molecule type" value="Genomic_DNA"/>
</dbReference>
<comment type="caution">
    <text evidence="1">The sequence shown here is derived from an EMBL/GenBank/DDBJ whole genome shotgun (WGS) entry which is preliminary data.</text>
</comment>
<keyword evidence="2" id="KW-1185">Reference proteome</keyword>
<gene>
    <name evidence="1" type="ORF">CTRU02_202654</name>
</gene>